<evidence type="ECO:0000313" key="4">
    <source>
        <dbReference type="Proteomes" id="UP000006727"/>
    </source>
</evidence>
<dbReference type="EMBL" id="ABEU02000023">
    <property type="protein sequence ID" value="PNR29618.1"/>
    <property type="molecule type" value="Genomic_DNA"/>
</dbReference>
<evidence type="ECO:0000313" key="2">
    <source>
        <dbReference type="EMBL" id="PNR29618.1"/>
    </source>
</evidence>
<protein>
    <submittedName>
        <fullName evidence="2 3">Uncharacterized protein</fullName>
    </submittedName>
</protein>
<reference evidence="3" key="3">
    <citation type="submission" date="2020-12" db="UniProtKB">
        <authorList>
            <consortium name="EnsemblPlants"/>
        </authorList>
    </citation>
    <scope>IDENTIFICATION</scope>
</reference>
<evidence type="ECO:0000256" key="1">
    <source>
        <dbReference type="SAM" id="MobiDB-lite"/>
    </source>
</evidence>
<gene>
    <name evidence="2" type="ORF">PHYPA_028312</name>
</gene>
<proteinExistence type="predicted"/>
<evidence type="ECO:0000313" key="3">
    <source>
        <dbReference type="EnsemblPlants" id="PAC:32949021.CDS.1"/>
    </source>
</evidence>
<dbReference type="Proteomes" id="UP000006727">
    <property type="component" value="Chromosome 23"/>
</dbReference>
<feature type="compositionally biased region" description="Low complexity" evidence="1">
    <location>
        <begin position="17"/>
        <end position="27"/>
    </location>
</feature>
<reference evidence="2 4" key="1">
    <citation type="journal article" date="2008" name="Science">
        <title>The Physcomitrella genome reveals evolutionary insights into the conquest of land by plants.</title>
        <authorList>
            <person name="Rensing S."/>
            <person name="Lang D."/>
            <person name="Zimmer A."/>
            <person name="Terry A."/>
            <person name="Salamov A."/>
            <person name="Shapiro H."/>
            <person name="Nishiyama T."/>
            <person name="Perroud P.-F."/>
            <person name="Lindquist E."/>
            <person name="Kamisugi Y."/>
            <person name="Tanahashi T."/>
            <person name="Sakakibara K."/>
            <person name="Fujita T."/>
            <person name="Oishi K."/>
            <person name="Shin-I T."/>
            <person name="Kuroki Y."/>
            <person name="Toyoda A."/>
            <person name="Suzuki Y."/>
            <person name="Hashimoto A."/>
            <person name="Yamaguchi K."/>
            <person name="Sugano A."/>
            <person name="Kohara Y."/>
            <person name="Fujiyama A."/>
            <person name="Anterola A."/>
            <person name="Aoki S."/>
            <person name="Ashton N."/>
            <person name="Barbazuk W.B."/>
            <person name="Barker E."/>
            <person name="Bennetzen J."/>
            <person name="Bezanilla M."/>
            <person name="Blankenship R."/>
            <person name="Cho S.H."/>
            <person name="Dutcher S."/>
            <person name="Estelle M."/>
            <person name="Fawcett J.A."/>
            <person name="Gundlach H."/>
            <person name="Hanada K."/>
            <person name="Heyl A."/>
            <person name="Hicks K.A."/>
            <person name="Hugh J."/>
            <person name="Lohr M."/>
            <person name="Mayer K."/>
            <person name="Melkozernov A."/>
            <person name="Murata T."/>
            <person name="Nelson D."/>
            <person name="Pils B."/>
            <person name="Prigge M."/>
            <person name="Reiss B."/>
            <person name="Renner T."/>
            <person name="Rombauts S."/>
            <person name="Rushton P."/>
            <person name="Sanderfoot A."/>
            <person name="Schween G."/>
            <person name="Shiu S.-H."/>
            <person name="Stueber K."/>
            <person name="Theodoulou F.L."/>
            <person name="Tu H."/>
            <person name="Van de Peer Y."/>
            <person name="Verrier P.J."/>
            <person name="Waters E."/>
            <person name="Wood A."/>
            <person name="Yang L."/>
            <person name="Cove D."/>
            <person name="Cuming A."/>
            <person name="Hasebe M."/>
            <person name="Lucas S."/>
            <person name="Mishler D.B."/>
            <person name="Reski R."/>
            <person name="Grigoriev I."/>
            <person name="Quatrano R.S."/>
            <person name="Boore J.L."/>
        </authorList>
    </citation>
    <scope>NUCLEOTIDE SEQUENCE [LARGE SCALE GENOMIC DNA]</scope>
    <source>
        <strain evidence="3 4">cv. Gransden 2004</strain>
    </source>
</reference>
<dbReference type="InParanoid" id="A0A2K1IK21"/>
<name>A0A2K1IK21_PHYPA</name>
<dbReference type="EnsemblPlants" id="Pp3c23_19572V3.1">
    <property type="protein sequence ID" value="PAC:32949021.CDS.1"/>
    <property type="gene ID" value="Pp3c23_19572"/>
</dbReference>
<dbReference type="Gramene" id="Pp3c23_19572V3.1">
    <property type="protein sequence ID" value="PAC:32949021.CDS.1"/>
    <property type="gene ID" value="Pp3c23_19572"/>
</dbReference>
<dbReference type="AlphaFoldDB" id="A0A2K1IK21"/>
<sequence>MVPTFKNSGRDISRQHSSSWKSYSWASSKSFRTSILVEDTKSRNTNVGFGYFFITTEYLSCQTEADHKRWCTYQDENLAFRLEVVNRRCV</sequence>
<keyword evidence="4" id="KW-1185">Reference proteome</keyword>
<accession>A0A2K1IK21</accession>
<reference evidence="2 4" key="2">
    <citation type="journal article" date="2018" name="Plant J.">
        <title>The Physcomitrella patens chromosome-scale assembly reveals moss genome structure and evolution.</title>
        <authorList>
            <person name="Lang D."/>
            <person name="Ullrich K.K."/>
            <person name="Murat F."/>
            <person name="Fuchs J."/>
            <person name="Jenkins J."/>
            <person name="Haas F.B."/>
            <person name="Piednoel M."/>
            <person name="Gundlach H."/>
            <person name="Van Bel M."/>
            <person name="Meyberg R."/>
            <person name="Vives C."/>
            <person name="Morata J."/>
            <person name="Symeonidi A."/>
            <person name="Hiss M."/>
            <person name="Muchero W."/>
            <person name="Kamisugi Y."/>
            <person name="Saleh O."/>
            <person name="Blanc G."/>
            <person name="Decker E.L."/>
            <person name="van Gessel N."/>
            <person name="Grimwood J."/>
            <person name="Hayes R.D."/>
            <person name="Graham S.W."/>
            <person name="Gunter L.E."/>
            <person name="McDaniel S.F."/>
            <person name="Hoernstein S.N.W."/>
            <person name="Larsson A."/>
            <person name="Li F.W."/>
            <person name="Perroud P.F."/>
            <person name="Phillips J."/>
            <person name="Ranjan P."/>
            <person name="Rokshar D.S."/>
            <person name="Rothfels C.J."/>
            <person name="Schneider L."/>
            <person name="Shu S."/>
            <person name="Stevenson D.W."/>
            <person name="Thummler F."/>
            <person name="Tillich M."/>
            <person name="Villarreal Aguilar J.C."/>
            <person name="Widiez T."/>
            <person name="Wong G.K."/>
            <person name="Wymore A."/>
            <person name="Zhang Y."/>
            <person name="Zimmer A.D."/>
            <person name="Quatrano R.S."/>
            <person name="Mayer K.F.X."/>
            <person name="Goodstein D."/>
            <person name="Casacuberta J.M."/>
            <person name="Vandepoele K."/>
            <person name="Reski R."/>
            <person name="Cuming A.C."/>
            <person name="Tuskan G.A."/>
            <person name="Maumus F."/>
            <person name="Salse J."/>
            <person name="Schmutz J."/>
            <person name="Rensing S.A."/>
        </authorList>
    </citation>
    <scope>NUCLEOTIDE SEQUENCE [LARGE SCALE GENOMIC DNA]</scope>
    <source>
        <strain evidence="3 4">cv. Gransden 2004</strain>
    </source>
</reference>
<feature type="region of interest" description="Disordered" evidence="1">
    <location>
        <begin position="1"/>
        <end position="27"/>
    </location>
</feature>
<organism evidence="2">
    <name type="scientific">Physcomitrium patens</name>
    <name type="common">Spreading-leaved earth moss</name>
    <name type="synonym">Physcomitrella patens</name>
    <dbReference type="NCBI Taxonomy" id="3218"/>
    <lineage>
        <taxon>Eukaryota</taxon>
        <taxon>Viridiplantae</taxon>
        <taxon>Streptophyta</taxon>
        <taxon>Embryophyta</taxon>
        <taxon>Bryophyta</taxon>
        <taxon>Bryophytina</taxon>
        <taxon>Bryopsida</taxon>
        <taxon>Funariidae</taxon>
        <taxon>Funariales</taxon>
        <taxon>Funariaceae</taxon>
        <taxon>Physcomitrium</taxon>
    </lineage>
</organism>